<dbReference type="RefSeq" id="WP_003355974.1">
    <property type="nucleotide sequence ID" value="NZ_AP014696.1"/>
</dbReference>
<dbReference type="EMBL" id="SWOY01000003">
    <property type="protein sequence ID" value="NFG17279.1"/>
    <property type="molecule type" value="Genomic_DNA"/>
</dbReference>
<dbReference type="InterPro" id="IPR054331">
    <property type="entry name" value="LiaF_TM"/>
</dbReference>
<dbReference type="GeneID" id="5184806"/>
<gene>
    <name evidence="2" type="ORF">FC794_10820</name>
</gene>
<dbReference type="Pfam" id="PF22570">
    <property type="entry name" value="LiaF-TM"/>
    <property type="match status" value="1"/>
</dbReference>
<dbReference type="OMA" id="MGGCEID"/>
<dbReference type="AlphaFoldDB" id="A0A0E1QCW8"/>
<proteinExistence type="predicted"/>
<reference evidence="2 3" key="1">
    <citation type="submission" date="2019-04" db="EMBL/GenBank/DDBJ databases">
        <title>Genome sequencing of Clostridium botulinum Groups I-IV and Clostridium butyricum.</title>
        <authorList>
            <person name="Brunt J."/>
            <person name="Van Vliet A.H.M."/>
            <person name="Stringer S.C."/>
            <person name="Carter A.T."/>
            <person name="Peck M.W."/>
        </authorList>
    </citation>
    <scope>NUCLEOTIDE SEQUENCE [LARGE SCALE GENOMIC DNA]</scope>
    <source>
        <strain evidence="2 3">IFR 18/037</strain>
    </source>
</reference>
<organism evidence="2 3">
    <name type="scientific">Clostridium botulinum</name>
    <dbReference type="NCBI Taxonomy" id="1491"/>
    <lineage>
        <taxon>Bacteria</taxon>
        <taxon>Bacillati</taxon>
        <taxon>Bacillota</taxon>
        <taxon>Clostridia</taxon>
        <taxon>Eubacteriales</taxon>
        <taxon>Clostridiaceae</taxon>
        <taxon>Clostridium</taxon>
    </lineage>
</organism>
<accession>A0A0E1QCW8</accession>
<evidence type="ECO:0000313" key="3">
    <source>
        <dbReference type="Proteomes" id="UP000478995"/>
    </source>
</evidence>
<evidence type="ECO:0000259" key="1">
    <source>
        <dbReference type="Pfam" id="PF22570"/>
    </source>
</evidence>
<dbReference type="OrthoDB" id="3636235at2"/>
<evidence type="ECO:0000313" key="2">
    <source>
        <dbReference type="EMBL" id="NFG17279.1"/>
    </source>
</evidence>
<feature type="domain" description="LiaF transmembrane" evidence="1">
    <location>
        <begin position="7"/>
        <end position="99"/>
    </location>
</feature>
<dbReference type="Proteomes" id="UP000478995">
    <property type="component" value="Unassembled WGS sequence"/>
</dbReference>
<protein>
    <recommendedName>
        <fullName evidence="1">LiaF transmembrane domain-containing protein</fullName>
    </recommendedName>
</protein>
<dbReference type="PANTHER" id="PTHR40763:SF5">
    <property type="entry name" value="MEMBRANE PROTEIN"/>
    <property type="match status" value="1"/>
</dbReference>
<sequence>MKGKSSLGIIFLVIGLGIFLEALNLWDFGNVISSYWPMILIVIGIKKLLEKSVSYLNGIVLILLGAMFQLRNLNILYNVSKFFWAGIFLLIGFYLLSYKESFKPKDRAFFGGQNAEDFVKTGAIFSGARTKNYSKSFKGGSITTMFAGVDLDLLDAELSLDGAYIDVFVAFGGVDIMVPENWNVVITGIPIFGGWSNKTRNRNINNAGPTLKINCIAAFGGLDVKHYFN</sequence>
<dbReference type="PANTHER" id="PTHR40763">
    <property type="entry name" value="MEMBRANE PROTEIN-RELATED"/>
    <property type="match status" value="1"/>
</dbReference>
<name>A0A0E1QCW8_CLOBO</name>
<comment type="caution">
    <text evidence="2">The sequence shown here is derived from an EMBL/GenBank/DDBJ whole genome shotgun (WGS) entry which is preliminary data.</text>
</comment>